<dbReference type="RefSeq" id="WP_249297014.1">
    <property type="nucleotide sequence ID" value="NZ_JACRSX010000001.1"/>
</dbReference>
<accession>A0ABR7MY53</accession>
<feature type="region of interest" description="Disordered" evidence="1">
    <location>
        <begin position="31"/>
        <end position="60"/>
    </location>
</feature>
<keyword evidence="3" id="KW-1185">Reference proteome</keyword>
<gene>
    <name evidence="2" type="ORF">H8704_01485</name>
</gene>
<evidence type="ECO:0000256" key="1">
    <source>
        <dbReference type="SAM" id="MobiDB-lite"/>
    </source>
</evidence>
<dbReference type="Proteomes" id="UP000606193">
    <property type="component" value="Unassembled WGS sequence"/>
</dbReference>
<evidence type="ECO:0000313" key="3">
    <source>
        <dbReference type="Proteomes" id="UP000606193"/>
    </source>
</evidence>
<name>A0ABR7MY53_9FIRM</name>
<evidence type="ECO:0000313" key="2">
    <source>
        <dbReference type="EMBL" id="MBC8561315.1"/>
    </source>
</evidence>
<protein>
    <submittedName>
        <fullName evidence="2">Uncharacterized protein</fullName>
    </submittedName>
</protein>
<feature type="compositionally biased region" description="Acidic residues" evidence="1">
    <location>
        <begin position="38"/>
        <end position="60"/>
    </location>
</feature>
<comment type="caution">
    <text evidence="2">The sequence shown here is derived from an EMBL/GenBank/DDBJ whole genome shotgun (WGS) entry which is preliminary data.</text>
</comment>
<organism evidence="2 3">
    <name type="scientific">Jutongia huaianensis</name>
    <dbReference type="NCBI Taxonomy" id="2763668"/>
    <lineage>
        <taxon>Bacteria</taxon>
        <taxon>Bacillati</taxon>
        <taxon>Bacillota</taxon>
        <taxon>Clostridia</taxon>
        <taxon>Lachnospirales</taxon>
        <taxon>Lachnospiraceae</taxon>
        <taxon>Jutongia</taxon>
    </lineage>
</organism>
<dbReference type="EMBL" id="JACRSX010000001">
    <property type="protein sequence ID" value="MBC8561315.1"/>
    <property type="molecule type" value="Genomic_DNA"/>
</dbReference>
<proteinExistence type="predicted"/>
<sequence>MDDCMDFDGNGTVDPAEEFWGEEMLCGSREEHNALFGDDGDFGGIEWEDHDDFDEDSEEDSDFELESAGLFREDLEFMDEDERREVLEEAGLDPEEFEF</sequence>
<reference evidence="2 3" key="1">
    <citation type="submission" date="2020-08" db="EMBL/GenBank/DDBJ databases">
        <title>Genome public.</title>
        <authorList>
            <person name="Liu C."/>
            <person name="Sun Q."/>
        </authorList>
    </citation>
    <scope>NUCLEOTIDE SEQUENCE [LARGE SCALE GENOMIC DNA]</scope>
    <source>
        <strain evidence="2 3">NSJ-37</strain>
    </source>
</reference>